<organism evidence="1 2">
    <name type="scientific">Rugosimonospora africana</name>
    <dbReference type="NCBI Taxonomy" id="556532"/>
    <lineage>
        <taxon>Bacteria</taxon>
        <taxon>Bacillati</taxon>
        <taxon>Actinomycetota</taxon>
        <taxon>Actinomycetes</taxon>
        <taxon>Micromonosporales</taxon>
        <taxon>Micromonosporaceae</taxon>
        <taxon>Rugosimonospora</taxon>
    </lineage>
</organism>
<dbReference type="AlphaFoldDB" id="A0A8J3QSH2"/>
<name>A0A8J3QSH2_9ACTN</name>
<dbReference type="InterPro" id="IPR012338">
    <property type="entry name" value="Beta-lactam/transpept-like"/>
</dbReference>
<dbReference type="EMBL" id="BONZ01000034">
    <property type="protein sequence ID" value="GIH15422.1"/>
    <property type="molecule type" value="Genomic_DNA"/>
</dbReference>
<dbReference type="SUPFAM" id="SSF56601">
    <property type="entry name" value="beta-lactamase/transpeptidase-like"/>
    <property type="match status" value="1"/>
</dbReference>
<evidence type="ECO:0000313" key="1">
    <source>
        <dbReference type="EMBL" id="GIH15422.1"/>
    </source>
</evidence>
<proteinExistence type="predicted"/>
<dbReference type="Proteomes" id="UP000642748">
    <property type="component" value="Unassembled WGS sequence"/>
</dbReference>
<gene>
    <name evidence="1" type="ORF">Raf01_35940</name>
</gene>
<sequence>MVAVGALIVVVPAARTRLAGAGRVLGISPAVTGNARIAMQAPPPPPTLLAGPVTAPADLSLFGWALLDLRTGTMSGSANRETVLNTTESMVKVWLAADYLRRLGSQRPTQQTLSEIALMIEDSNDLMADKYYNLDGGPAAIQRLSTVCKLTHTVPGQSWSYTRMTPADAARYGRCVEDSTAAGPTWTGWLLDTMRHVRGTVQDQTSETRQGGRWGIIDGLPASMVPATAIKNGWTYIYADARWHIDCLAIQRDWVLTVEMQFAGSQTSAGLQRGADVCASVARQLVYAPAV</sequence>
<protein>
    <submittedName>
        <fullName evidence="1">Uncharacterized protein</fullName>
    </submittedName>
</protein>
<evidence type="ECO:0000313" key="2">
    <source>
        <dbReference type="Proteomes" id="UP000642748"/>
    </source>
</evidence>
<reference evidence="1" key="1">
    <citation type="submission" date="2021-01" db="EMBL/GenBank/DDBJ databases">
        <title>Whole genome shotgun sequence of Rugosimonospora africana NBRC 104875.</title>
        <authorList>
            <person name="Komaki H."/>
            <person name="Tamura T."/>
        </authorList>
    </citation>
    <scope>NUCLEOTIDE SEQUENCE</scope>
    <source>
        <strain evidence="1">NBRC 104875</strain>
    </source>
</reference>
<keyword evidence="2" id="KW-1185">Reference proteome</keyword>
<dbReference type="Gene3D" id="3.40.710.10">
    <property type="entry name" value="DD-peptidase/beta-lactamase superfamily"/>
    <property type="match status" value="1"/>
</dbReference>
<accession>A0A8J3QSH2</accession>
<comment type="caution">
    <text evidence="1">The sequence shown here is derived from an EMBL/GenBank/DDBJ whole genome shotgun (WGS) entry which is preliminary data.</text>
</comment>